<sequence>MRTLLAGAPLVLALTAAAAPTGAAAEAPAGTRPADVVRLDGVRVELREGTAQVVTVDHTRGVRARVSLWRLTAEGWKRQLTTADGRTGHGGLVDGDRRRQGSGTTPLGTYGLTSTFGTHAADRRARLPHHRIRKGDHWVQDNASDFYNRLRNQRQGGFRWWLPPSDPDASERLTDYPRQYEWSIVTDFNLEQVRHRGSGIFLHVNGRGATAGCVSAPRRFIRSLVRLLDPARVPVIGIGR</sequence>
<accession>A0ABT1KYA1</accession>
<dbReference type="RefSeq" id="WP_254181939.1">
    <property type="nucleotide sequence ID" value="NZ_JANARS010000005.1"/>
</dbReference>
<name>A0ABT1KYA1_9ACTN</name>
<gene>
    <name evidence="4" type="ORF">NCI01_13160</name>
</gene>
<dbReference type="EMBL" id="JANARS010000005">
    <property type="protein sequence ID" value="MCP3422745.1"/>
    <property type="molecule type" value="Genomic_DNA"/>
</dbReference>
<dbReference type="PANTHER" id="PTHR38589:SF1">
    <property type="entry name" value="BLR0621 PROTEIN"/>
    <property type="match status" value="1"/>
</dbReference>
<feature type="signal peptide" evidence="2">
    <location>
        <begin position="1"/>
        <end position="18"/>
    </location>
</feature>
<keyword evidence="2" id="KW-0732">Signal</keyword>
<feature type="compositionally biased region" description="Polar residues" evidence="1">
    <location>
        <begin position="101"/>
        <end position="115"/>
    </location>
</feature>
<reference evidence="4 5" key="1">
    <citation type="submission" date="2022-06" db="EMBL/GenBank/DDBJ databases">
        <authorList>
            <person name="So Y."/>
        </authorList>
    </citation>
    <scope>NUCLEOTIDE SEQUENCE [LARGE SCALE GENOMIC DNA]</scope>
    <source>
        <strain evidence="4 5">STR3</strain>
    </source>
</reference>
<protein>
    <submittedName>
        <fullName evidence="4">L,D-transpeptidase family protein</fullName>
    </submittedName>
</protein>
<dbReference type="PANTHER" id="PTHR38589">
    <property type="entry name" value="BLR0621 PROTEIN"/>
    <property type="match status" value="1"/>
</dbReference>
<dbReference type="InterPro" id="IPR005490">
    <property type="entry name" value="LD_TPept_cat_dom"/>
</dbReference>
<evidence type="ECO:0000313" key="5">
    <source>
        <dbReference type="Proteomes" id="UP001204524"/>
    </source>
</evidence>
<comment type="caution">
    <text evidence="4">The sequence shown here is derived from an EMBL/GenBank/DDBJ whole genome shotgun (WGS) entry which is preliminary data.</text>
</comment>
<proteinExistence type="predicted"/>
<feature type="region of interest" description="Disordered" evidence="1">
    <location>
        <begin position="87"/>
        <end position="115"/>
    </location>
</feature>
<organism evidence="4 5">
    <name type="scientific">Nocardioides pinisoli</name>
    <dbReference type="NCBI Taxonomy" id="2950279"/>
    <lineage>
        <taxon>Bacteria</taxon>
        <taxon>Bacillati</taxon>
        <taxon>Actinomycetota</taxon>
        <taxon>Actinomycetes</taxon>
        <taxon>Propionibacteriales</taxon>
        <taxon>Nocardioidaceae</taxon>
        <taxon>Nocardioides</taxon>
    </lineage>
</organism>
<evidence type="ECO:0000313" key="4">
    <source>
        <dbReference type="EMBL" id="MCP3422745.1"/>
    </source>
</evidence>
<dbReference type="Pfam" id="PF03734">
    <property type="entry name" value="YkuD"/>
    <property type="match status" value="1"/>
</dbReference>
<dbReference type="Proteomes" id="UP001204524">
    <property type="component" value="Unassembled WGS sequence"/>
</dbReference>
<evidence type="ECO:0000256" key="2">
    <source>
        <dbReference type="SAM" id="SignalP"/>
    </source>
</evidence>
<evidence type="ECO:0000259" key="3">
    <source>
        <dbReference type="Pfam" id="PF03734"/>
    </source>
</evidence>
<feature type="domain" description="L,D-TPase catalytic" evidence="3">
    <location>
        <begin position="82"/>
        <end position="231"/>
    </location>
</feature>
<feature type="chain" id="PRO_5046585039" evidence="2">
    <location>
        <begin position="19"/>
        <end position="240"/>
    </location>
</feature>
<keyword evidence="5" id="KW-1185">Reference proteome</keyword>
<evidence type="ECO:0000256" key="1">
    <source>
        <dbReference type="SAM" id="MobiDB-lite"/>
    </source>
</evidence>